<evidence type="ECO:0000259" key="4">
    <source>
        <dbReference type="PROSITE" id="PS51898"/>
    </source>
</evidence>
<dbReference type="OrthoDB" id="892893at2"/>
<dbReference type="PANTHER" id="PTHR30349:SF64">
    <property type="entry name" value="PROPHAGE INTEGRASE INTD-RELATED"/>
    <property type="match status" value="1"/>
</dbReference>
<dbReference type="InterPro" id="IPR011010">
    <property type="entry name" value="DNA_brk_join_enz"/>
</dbReference>
<comment type="similarity">
    <text evidence="1">Belongs to the 'phage' integrase family.</text>
</comment>
<dbReference type="Pfam" id="PF13102">
    <property type="entry name" value="Phage_int_SAM_5"/>
    <property type="match status" value="1"/>
</dbReference>
<name>A0A437MLA2_9SPHI</name>
<dbReference type="PROSITE" id="PS51898">
    <property type="entry name" value="TYR_RECOMBINASE"/>
    <property type="match status" value="1"/>
</dbReference>
<dbReference type="Proteomes" id="UP000282759">
    <property type="component" value="Unassembled WGS sequence"/>
</dbReference>
<dbReference type="InterPro" id="IPR010998">
    <property type="entry name" value="Integrase_recombinase_N"/>
</dbReference>
<dbReference type="GO" id="GO:0015074">
    <property type="term" value="P:DNA integration"/>
    <property type="evidence" value="ECO:0007669"/>
    <property type="project" value="InterPro"/>
</dbReference>
<keyword evidence="6" id="KW-1185">Reference proteome</keyword>
<dbReference type="Pfam" id="PF17293">
    <property type="entry name" value="Arm-DNA-bind_5"/>
    <property type="match status" value="1"/>
</dbReference>
<evidence type="ECO:0000313" key="6">
    <source>
        <dbReference type="Proteomes" id="UP000282759"/>
    </source>
</evidence>
<gene>
    <name evidence="5" type="ORF">EOD41_16555</name>
</gene>
<accession>A0A437MLA2</accession>
<keyword evidence="3" id="KW-0233">DNA recombination</keyword>
<dbReference type="Pfam" id="PF00589">
    <property type="entry name" value="Phage_integrase"/>
    <property type="match status" value="1"/>
</dbReference>
<proteinExistence type="inferred from homology"/>
<dbReference type="SUPFAM" id="SSF56349">
    <property type="entry name" value="DNA breaking-rejoining enzymes"/>
    <property type="match status" value="1"/>
</dbReference>
<organism evidence="5 6">
    <name type="scientific">Mucilaginibacter limnophilus</name>
    <dbReference type="NCBI Taxonomy" id="1932778"/>
    <lineage>
        <taxon>Bacteria</taxon>
        <taxon>Pseudomonadati</taxon>
        <taxon>Bacteroidota</taxon>
        <taxon>Sphingobacteriia</taxon>
        <taxon>Sphingobacteriales</taxon>
        <taxon>Sphingobacteriaceae</taxon>
        <taxon>Mucilaginibacter</taxon>
    </lineage>
</organism>
<dbReference type="GO" id="GO:0006310">
    <property type="term" value="P:DNA recombination"/>
    <property type="evidence" value="ECO:0007669"/>
    <property type="project" value="UniProtKB-KW"/>
</dbReference>
<dbReference type="InterPro" id="IPR002104">
    <property type="entry name" value="Integrase_catalytic"/>
</dbReference>
<reference evidence="5 6" key="1">
    <citation type="submission" date="2019-01" db="EMBL/GenBank/DDBJ databases">
        <authorList>
            <person name="Chen W.-M."/>
        </authorList>
    </citation>
    <scope>NUCLEOTIDE SEQUENCE [LARGE SCALE GENOMIC DNA]</scope>
    <source>
        <strain evidence="5 6">YBJ-36</strain>
    </source>
</reference>
<comment type="caution">
    <text evidence="5">The sequence shown here is derived from an EMBL/GenBank/DDBJ whole genome shotgun (WGS) entry which is preliminary data.</text>
</comment>
<dbReference type="RefSeq" id="WP_127706962.1">
    <property type="nucleotide sequence ID" value="NZ_SACK01000008.1"/>
</dbReference>
<evidence type="ECO:0000256" key="2">
    <source>
        <dbReference type="ARBA" id="ARBA00023125"/>
    </source>
</evidence>
<evidence type="ECO:0000256" key="3">
    <source>
        <dbReference type="ARBA" id="ARBA00023172"/>
    </source>
</evidence>
<dbReference type="InterPro" id="IPR035386">
    <property type="entry name" value="Arm-DNA-bind_5"/>
</dbReference>
<dbReference type="InterPro" id="IPR050090">
    <property type="entry name" value="Tyrosine_recombinase_XerCD"/>
</dbReference>
<dbReference type="InterPro" id="IPR013762">
    <property type="entry name" value="Integrase-like_cat_sf"/>
</dbReference>
<protein>
    <submittedName>
        <fullName evidence="5">Site-specific integrase</fullName>
    </submittedName>
</protein>
<evidence type="ECO:0000313" key="5">
    <source>
        <dbReference type="EMBL" id="RVT98403.1"/>
    </source>
</evidence>
<sequence length="405" mass="47188">MKTIFSVLFYLKSPRNYRSGPKPVYMRITVDGKRCELSTGRECEPSQWISSAGRMKGTKENVKAFNNYLDTLRAQVDDAHSAMIKADDVITAERLRDKFLGKDEHPRMLIEIFQDHNDRYEKLIGNGGSKGTLSRYRISLAHTQRFIKWRYHLNDIPVRKIDHQFITDYDYWLRSERNCGNNSAVKYIRNFKKVVLICLDNGWIDRNPFMKYKGKTKRVQRVCLEQSDIDRLMYKEFASSRLEQVRDIFLFSCFTGLAYVDVKKLHRDHLTNRYDGEIWIVTNRQKTDVPTRVPLLPQAIDLMRKYEYHPKCANTGLVFPVPSNQKVNDYLKEIAELCGIKTELTFHIARHTFATTVTLANDVPIESVSVMLGHTSIRTTQEYAKVLNVKLSKDMQALKLKIAKV</sequence>
<dbReference type="AlphaFoldDB" id="A0A437MLA2"/>
<dbReference type="Gene3D" id="1.10.150.130">
    <property type="match status" value="1"/>
</dbReference>
<dbReference type="EMBL" id="SACK01000008">
    <property type="protein sequence ID" value="RVT98403.1"/>
    <property type="molecule type" value="Genomic_DNA"/>
</dbReference>
<feature type="domain" description="Tyr recombinase" evidence="4">
    <location>
        <begin position="219"/>
        <end position="396"/>
    </location>
</feature>
<dbReference type="Gene3D" id="1.10.443.10">
    <property type="entry name" value="Intergrase catalytic core"/>
    <property type="match status" value="1"/>
</dbReference>
<keyword evidence="2" id="KW-0238">DNA-binding</keyword>
<dbReference type="PANTHER" id="PTHR30349">
    <property type="entry name" value="PHAGE INTEGRASE-RELATED"/>
    <property type="match status" value="1"/>
</dbReference>
<dbReference type="CDD" id="cd01185">
    <property type="entry name" value="INTN1_C_like"/>
    <property type="match status" value="1"/>
</dbReference>
<dbReference type="GO" id="GO:0003677">
    <property type="term" value="F:DNA binding"/>
    <property type="evidence" value="ECO:0007669"/>
    <property type="project" value="UniProtKB-KW"/>
</dbReference>
<evidence type="ECO:0000256" key="1">
    <source>
        <dbReference type="ARBA" id="ARBA00008857"/>
    </source>
</evidence>
<dbReference type="InterPro" id="IPR025269">
    <property type="entry name" value="SAM-like_dom"/>
</dbReference>